<feature type="region of interest" description="Disordered" evidence="1">
    <location>
        <begin position="184"/>
        <end position="211"/>
    </location>
</feature>
<name>S8B3R5_PENO1</name>
<proteinExistence type="predicted"/>
<keyword evidence="3" id="KW-1185">Reference proteome</keyword>
<dbReference type="PhylomeDB" id="S8B3R5"/>
<evidence type="ECO:0000313" key="3">
    <source>
        <dbReference type="Proteomes" id="UP000019376"/>
    </source>
</evidence>
<dbReference type="STRING" id="933388.S8B3R5"/>
<evidence type="ECO:0000313" key="2">
    <source>
        <dbReference type="EMBL" id="EPS33433.1"/>
    </source>
</evidence>
<dbReference type="OrthoDB" id="4227073at2759"/>
<dbReference type="Proteomes" id="UP000019376">
    <property type="component" value="Unassembled WGS sequence"/>
</dbReference>
<sequence length="211" mass="24203">MSLIRHHRRHHSWPHCGSETCTRASCNPQLCATNLALSGETISPWLTTAFPPLPEYGVREGDEGDDDAEMAGITRMQPPRIYRLWNRPFSRDRGEDLLVSPTTIKSQRSGHRGVLRRLIRRPPLDKSRSLFVMPTTRKVGDEERFVSGWVPSQRITGPVTVVERTPKVLSLPSVKKEGFLVGERRHRRCHSEQPRSWREPSANLWPLQEES</sequence>
<dbReference type="HOGENOM" id="CLU_1305229_0_0_1"/>
<dbReference type="EMBL" id="KB644415">
    <property type="protein sequence ID" value="EPS33433.1"/>
    <property type="molecule type" value="Genomic_DNA"/>
</dbReference>
<evidence type="ECO:0000256" key="1">
    <source>
        <dbReference type="SAM" id="MobiDB-lite"/>
    </source>
</evidence>
<dbReference type="eggNOG" id="ENOG502T38R">
    <property type="taxonomic scope" value="Eukaryota"/>
</dbReference>
<organism evidence="2 3">
    <name type="scientific">Penicillium oxalicum (strain 114-2 / CGMCC 5302)</name>
    <name type="common">Penicillium decumbens</name>
    <dbReference type="NCBI Taxonomy" id="933388"/>
    <lineage>
        <taxon>Eukaryota</taxon>
        <taxon>Fungi</taxon>
        <taxon>Dikarya</taxon>
        <taxon>Ascomycota</taxon>
        <taxon>Pezizomycotina</taxon>
        <taxon>Eurotiomycetes</taxon>
        <taxon>Eurotiomycetidae</taxon>
        <taxon>Eurotiales</taxon>
        <taxon>Aspergillaceae</taxon>
        <taxon>Penicillium</taxon>
    </lineage>
</organism>
<gene>
    <name evidence="2" type="ORF">PDE_08395</name>
</gene>
<dbReference type="AlphaFoldDB" id="S8B3R5"/>
<protein>
    <submittedName>
        <fullName evidence="2">Uncharacterized protein</fullName>
    </submittedName>
</protein>
<accession>S8B3R5</accession>
<reference evidence="2 3" key="1">
    <citation type="journal article" date="2013" name="PLoS ONE">
        <title>Genomic and secretomic analyses reveal unique features of the lignocellulolytic enzyme system of Penicillium decumbens.</title>
        <authorList>
            <person name="Liu G."/>
            <person name="Zhang L."/>
            <person name="Wei X."/>
            <person name="Zou G."/>
            <person name="Qin Y."/>
            <person name="Ma L."/>
            <person name="Li J."/>
            <person name="Zheng H."/>
            <person name="Wang S."/>
            <person name="Wang C."/>
            <person name="Xun L."/>
            <person name="Zhao G.-P."/>
            <person name="Zhou Z."/>
            <person name="Qu Y."/>
        </authorList>
    </citation>
    <scope>NUCLEOTIDE SEQUENCE [LARGE SCALE GENOMIC DNA]</scope>
    <source>
        <strain evidence="3">114-2 / CGMCC 5302</strain>
    </source>
</reference>